<comment type="caution">
    <text evidence="9">The sequence shown here is derived from an EMBL/GenBank/DDBJ whole genome shotgun (WGS) entry which is preliminary data.</text>
</comment>
<evidence type="ECO:0000256" key="3">
    <source>
        <dbReference type="ARBA" id="ARBA00011738"/>
    </source>
</evidence>
<sequence length="217" mass="24919">MLRTKFEEELDKLHNQFYSMGTEVLAQLNKSVRAFVSHDRDLAKEVIEEDVVINEFETKLEKKSLEIIALQQPVSNDLRTVITVLKASSDIERIGDHASSISKATIRMKGEERIPVVEEQINLMGKAVKHMVEDALNAYINHDEAKAYEIAAHDEVIDNFYREIQALAVEEIKKTPDAAFAGKEYFQVLMYLERIGDYARNLCEWIVYLKTGKIIEL</sequence>
<dbReference type="InterPro" id="IPR026022">
    <property type="entry name" value="PhoU_dom"/>
</dbReference>
<evidence type="ECO:0000256" key="6">
    <source>
        <dbReference type="ARBA" id="ARBA00022592"/>
    </source>
</evidence>
<dbReference type="GO" id="GO:0045936">
    <property type="term" value="P:negative regulation of phosphate metabolic process"/>
    <property type="evidence" value="ECO:0007669"/>
    <property type="project" value="InterPro"/>
</dbReference>
<keyword evidence="5 7" id="KW-0963">Cytoplasm</keyword>
<evidence type="ECO:0000259" key="8">
    <source>
        <dbReference type="Pfam" id="PF01895"/>
    </source>
</evidence>
<evidence type="ECO:0000256" key="1">
    <source>
        <dbReference type="ARBA" id="ARBA00004496"/>
    </source>
</evidence>
<evidence type="ECO:0000313" key="10">
    <source>
        <dbReference type="Proteomes" id="UP000235963"/>
    </source>
</evidence>
<dbReference type="EMBL" id="LOCM01000015">
    <property type="protein sequence ID" value="PND48005.1"/>
    <property type="molecule type" value="Genomic_DNA"/>
</dbReference>
<comment type="similarity">
    <text evidence="2 7">Belongs to the PhoU family.</text>
</comment>
<dbReference type="InterPro" id="IPR028366">
    <property type="entry name" value="PhoU"/>
</dbReference>
<protein>
    <recommendedName>
        <fullName evidence="7">Phosphate-specific transport system accessory protein PhoU</fullName>
    </recommendedName>
</protein>
<keyword evidence="4 7" id="KW-0813">Transport</keyword>
<evidence type="ECO:0000256" key="5">
    <source>
        <dbReference type="ARBA" id="ARBA00022490"/>
    </source>
</evidence>
<proteinExistence type="inferred from homology"/>
<evidence type="ECO:0000256" key="4">
    <source>
        <dbReference type="ARBA" id="ARBA00022448"/>
    </source>
</evidence>
<gene>
    <name evidence="9" type="ORF">AT575_03780</name>
</gene>
<dbReference type="Pfam" id="PF01895">
    <property type="entry name" value="PhoU"/>
    <property type="match status" value="2"/>
</dbReference>
<reference evidence="9 10" key="1">
    <citation type="submission" date="2015-12" db="EMBL/GenBank/DDBJ databases">
        <title>Streptococcus penaeicida sp. nov.</title>
        <authorList>
            <person name="Gomez-Gil B."/>
            <person name="Morales-Covarrubias M."/>
        </authorList>
    </citation>
    <scope>NUCLEOTIDE SEQUENCE [LARGE SCALE GENOMIC DNA]</scope>
    <source>
        <strain evidence="9 10">CAIM 1838</strain>
    </source>
</reference>
<comment type="subcellular location">
    <subcellularLocation>
        <location evidence="1 7">Cytoplasm</location>
    </subcellularLocation>
</comment>
<dbReference type="NCBIfam" id="TIGR02135">
    <property type="entry name" value="phoU_full"/>
    <property type="match status" value="1"/>
</dbReference>
<keyword evidence="10" id="KW-1185">Reference proteome</keyword>
<name>A0A2N8LCW3_9STRE</name>
<feature type="domain" description="PhoU" evidence="8">
    <location>
        <begin position="121"/>
        <end position="206"/>
    </location>
</feature>
<dbReference type="Gene3D" id="1.20.58.220">
    <property type="entry name" value="Phosphate transport system protein phou homolog 2, domain 2"/>
    <property type="match status" value="2"/>
</dbReference>
<feature type="domain" description="PhoU" evidence="8">
    <location>
        <begin position="19"/>
        <end position="104"/>
    </location>
</feature>
<dbReference type="PANTHER" id="PTHR42930:SF3">
    <property type="entry name" value="PHOSPHATE-SPECIFIC TRANSPORT SYSTEM ACCESSORY PROTEIN PHOU"/>
    <property type="match status" value="1"/>
</dbReference>
<dbReference type="Proteomes" id="UP000235963">
    <property type="component" value="Unassembled WGS sequence"/>
</dbReference>
<dbReference type="PANTHER" id="PTHR42930">
    <property type="entry name" value="PHOSPHATE-SPECIFIC TRANSPORT SYSTEM ACCESSORY PROTEIN PHOU"/>
    <property type="match status" value="1"/>
</dbReference>
<dbReference type="AlphaFoldDB" id="A0A2N8LCW3"/>
<evidence type="ECO:0000313" key="9">
    <source>
        <dbReference type="EMBL" id="PND48005.1"/>
    </source>
</evidence>
<evidence type="ECO:0000256" key="2">
    <source>
        <dbReference type="ARBA" id="ARBA00008107"/>
    </source>
</evidence>
<keyword evidence="6 7" id="KW-0592">Phosphate transport</keyword>
<dbReference type="InterPro" id="IPR038078">
    <property type="entry name" value="PhoU-like_sf"/>
</dbReference>
<dbReference type="FunFam" id="1.20.58.220:FF:000004">
    <property type="entry name" value="Phosphate-specific transport system accessory protein PhoU"/>
    <property type="match status" value="1"/>
</dbReference>
<dbReference type="PIRSF" id="PIRSF003107">
    <property type="entry name" value="PhoU"/>
    <property type="match status" value="1"/>
</dbReference>
<evidence type="ECO:0000256" key="7">
    <source>
        <dbReference type="PIRNR" id="PIRNR003107"/>
    </source>
</evidence>
<dbReference type="GO" id="GO:0030643">
    <property type="term" value="P:intracellular phosphate ion homeostasis"/>
    <property type="evidence" value="ECO:0007669"/>
    <property type="project" value="InterPro"/>
</dbReference>
<dbReference type="GO" id="GO:0005737">
    <property type="term" value="C:cytoplasm"/>
    <property type="evidence" value="ECO:0007669"/>
    <property type="project" value="UniProtKB-SubCell"/>
</dbReference>
<accession>A0A2N8LCW3</accession>
<comment type="function">
    <text evidence="7">Plays a role in the regulation of phosphate uptake.</text>
</comment>
<dbReference type="GO" id="GO:0006817">
    <property type="term" value="P:phosphate ion transport"/>
    <property type="evidence" value="ECO:0007669"/>
    <property type="project" value="UniProtKB-KW"/>
</dbReference>
<organism evidence="9 10">
    <name type="scientific">Streptococcus penaeicida</name>
    <dbReference type="NCBI Taxonomy" id="1765960"/>
    <lineage>
        <taxon>Bacteria</taxon>
        <taxon>Bacillati</taxon>
        <taxon>Bacillota</taxon>
        <taxon>Bacilli</taxon>
        <taxon>Lactobacillales</taxon>
        <taxon>Streptococcaceae</taxon>
        <taxon>Streptococcus</taxon>
    </lineage>
</organism>
<dbReference type="RefSeq" id="WP_102777229.1">
    <property type="nucleotide sequence ID" value="NZ_CBCSGP010000002.1"/>
</dbReference>
<comment type="subunit">
    <text evidence="3 7">Homodimer.</text>
</comment>
<dbReference type="OrthoDB" id="9814256at2"/>
<dbReference type="SUPFAM" id="SSF109755">
    <property type="entry name" value="PhoU-like"/>
    <property type="match status" value="1"/>
</dbReference>